<organism evidence="1 2">
    <name type="scientific">Gigaspora margarita</name>
    <dbReference type="NCBI Taxonomy" id="4874"/>
    <lineage>
        <taxon>Eukaryota</taxon>
        <taxon>Fungi</taxon>
        <taxon>Fungi incertae sedis</taxon>
        <taxon>Mucoromycota</taxon>
        <taxon>Glomeromycotina</taxon>
        <taxon>Glomeromycetes</taxon>
        <taxon>Diversisporales</taxon>
        <taxon>Gigasporaceae</taxon>
        <taxon>Gigaspora</taxon>
    </lineage>
</organism>
<proteinExistence type="predicted"/>
<keyword evidence="2" id="KW-1185">Reference proteome</keyword>
<dbReference type="Proteomes" id="UP000789901">
    <property type="component" value="Unassembled WGS sequence"/>
</dbReference>
<name>A0ABN7VT10_GIGMA</name>
<comment type="caution">
    <text evidence="1">The sequence shown here is derived from an EMBL/GenBank/DDBJ whole genome shotgun (WGS) entry which is preliminary data.</text>
</comment>
<sequence length="264" mass="29952">MTSSISYTDLFQKITDCALPSKETLDTLSTKNADIDIPTIQPSKRNKTQSSKLKLSALLTWSQLGYTARQSWIEDSYSNELPKKFQINKENTSYRFETELNEKQDYIDNLEYEDYINSVSSTYGASVLSNYSLPTSSGSIISDEYNDSISDNYIGSAPESDSEAIKNQTTQKFQKISSRTWQKINDIISENGIVPASDSDNEEADENRIFQNSEVDVNPKKHNQRSENPLPNQVRKENTVLSLQLTIHNILQRIQKAKIGSKPR</sequence>
<dbReference type="EMBL" id="CAJVQB010020535">
    <property type="protein sequence ID" value="CAG8794675.1"/>
    <property type="molecule type" value="Genomic_DNA"/>
</dbReference>
<evidence type="ECO:0000313" key="1">
    <source>
        <dbReference type="EMBL" id="CAG8794675.1"/>
    </source>
</evidence>
<gene>
    <name evidence="1" type="ORF">GMARGA_LOCUS21830</name>
</gene>
<accession>A0ABN7VT10</accession>
<protein>
    <submittedName>
        <fullName evidence="1">4086_t:CDS:1</fullName>
    </submittedName>
</protein>
<reference evidence="1 2" key="1">
    <citation type="submission" date="2021-06" db="EMBL/GenBank/DDBJ databases">
        <authorList>
            <person name="Kallberg Y."/>
            <person name="Tangrot J."/>
            <person name="Rosling A."/>
        </authorList>
    </citation>
    <scope>NUCLEOTIDE SEQUENCE [LARGE SCALE GENOMIC DNA]</scope>
    <source>
        <strain evidence="1 2">120-4 pot B 10/14</strain>
    </source>
</reference>
<evidence type="ECO:0000313" key="2">
    <source>
        <dbReference type="Proteomes" id="UP000789901"/>
    </source>
</evidence>